<evidence type="ECO:0000313" key="9">
    <source>
        <dbReference type="EMBL" id="CAL4164921.1"/>
    </source>
</evidence>
<evidence type="ECO:0000256" key="3">
    <source>
        <dbReference type="ARBA" id="ARBA00022737"/>
    </source>
</evidence>
<keyword evidence="4 7" id="KW-0863">Zinc-finger</keyword>
<dbReference type="Proteomes" id="UP001497623">
    <property type="component" value="Unassembled WGS sequence"/>
</dbReference>
<dbReference type="PANTHER" id="PTHR24390:SF237">
    <property type="entry name" value="FI23536P1-RELATED"/>
    <property type="match status" value="1"/>
</dbReference>
<gene>
    <name evidence="9" type="ORF">MNOR_LOCUS33193</name>
</gene>
<keyword evidence="2" id="KW-0479">Metal-binding</keyword>
<dbReference type="GO" id="GO:0003700">
    <property type="term" value="F:DNA-binding transcription factor activity"/>
    <property type="evidence" value="ECO:0007669"/>
    <property type="project" value="TreeGrafter"/>
</dbReference>
<dbReference type="Pfam" id="PF12874">
    <property type="entry name" value="zf-met"/>
    <property type="match status" value="1"/>
</dbReference>
<evidence type="ECO:0000313" key="10">
    <source>
        <dbReference type="Proteomes" id="UP001497623"/>
    </source>
</evidence>
<protein>
    <recommendedName>
        <fullName evidence="8">C2H2-type domain-containing protein</fullName>
    </recommendedName>
</protein>
<comment type="subcellular location">
    <subcellularLocation>
        <location evidence="1">Nucleus</location>
    </subcellularLocation>
</comment>
<dbReference type="PANTHER" id="PTHR24390">
    <property type="entry name" value="ZINC FINGER PROTEIN"/>
    <property type="match status" value="1"/>
</dbReference>
<evidence type="ECO:0000256" key="5">
    <source>
        <dbReference type="ARBA" id="ARBA00022833"/>
    </source>
</evidence>
<dbReference type="GO" id="GO:0000978">
    <property type="term" value="F:RNA polymerase II cis-regulatory region sequence-specific DNA binding"/>
    <property type="evidence" value="ECO:0007669"/>
    <property type="project" value="TreeGrafter"/>
</dbReference>
<keyword evidence="5" id="KW-0862">Zinc</keyword>
<dbReference type="FunFam" id="3.30.160.60:FF:000446">
    <property type="entry name" value="Zinc finger protein"/>
    <property type="match status" value="2"/>
</dbReference>
<keyword evidence="3" id="KW-0677">Repeat</keyword>
<evidence type="ECO:0000259" key="8">
    <source>
        <dbReference type="PROSITE" id="PS50157"/>
    </source>
</evidence>
<feature type="domain" description="C2H2-type" evidence="8">
    <location>
        <begin position="157"/>
        <end position="185"/>
    </location>
</feature>
<feature type="non-terminal residue" evidence="9">
    <location>
        <position position="273"/>
    </location>
</feature>
<feature type="domain" description="C2H2-type" evidence="8">
    <location>
        <begin position="44"/>
        <end position="72"/>
    </location>
</feature>
<comment type="caution">
    <text evidence="9">The sequence shown here is derived from an EMBL/GenBank/DDBJ whole genome shotgun (WGS) entry which is preliminary data.</text>
</comment>
<dbReference type="AlphaFoldDB" id="A0AAV2S8K8"/>
<dbReference type="Gene3D" id="3.30.160.60">
    <property type="entry name" value="Classic Zinc Finger"/>
    <property type="match status" value="6"/>
</dbReference>
<dbReference type="PROSITE" id="PS00028">
    <property type="entry name" value="ZINC_FINGER_C2H2_1"/>
    <property type="match status" value="4"/>
</dbReference>
<feature type="domain" description="C2H2-type" evidence="8">
    <location>
        <begin position="73"/>
        <end position="100"/>
    </location>
</feature>
<evidence type="ECO:0000256" key="4">
    <source>
        <dbReference type="ARBA" id="ARBA00022771"/>
    </source>
</evidence>
<dbReference type="Pfam" id="PF00096">
    <property type="entry name" value="zf-C2H2"/>
    <property type="match status" value="6"/>
</dbReference>
<dbReference type="FunFam" id="3.30.160.60:FF:000145">
    <property type="entry name" value="Zinc finger protein 574"/>
    <property type="match status" value="1"/>
</dbReference>
<dbReference type="InterPro" id="IPR036236">
    <property type="entry name" value="Znf_C2H2_sf"/>
</dbReference>
<evidence type="ECO:0000256" key="6">
    <source>
        <dbReference type="ARBA" id="ARBA00023242"/>
    </source>
</evidence>
<feature type="domain" description="C2H2-type" evidence="8">
    <location>
        <begin position="186"/>
        <end position="209"/>
    </location>
</feature>
<keyword evidence="10" id="KW-1185">Reference proteome</keyword>
<accession>A0AAV2S8K8</accession>
<dbReference type="PROSITE" id="PS50157">
    <property type="entry name" value="ZINC_FINGER_C2H2_2"/>
    <property type="match status" value="6"/>
</dbReference>
<evidence type="ECO:0000256" key="1">
    <source>
        <dbReference type="ARBA" id="ARBA00004123"/>
    </source>
</evidence>
<dbReference type="GO" id="GO:0005634">
    <property type="term" value="C:nucleus"/>
    <property type="evidence" value="ECO:0007669"/>
    <property type="project" value="UniProtKB-SubCell"/>
</dbReference>
<dbReference type="GO" id="GO:0008270">
    <property type="term" value="F:zinc ion binding"/>
    <property type="evidence" value="ECO:0007669"/>
    <property type="project" value="UniProtKB-KW"/>
</dbReference>
<name>A0AAV2S8K8_MEGNR</name>
<sequence length="273" mass="31657">MFLIKKKVTAESVSCRSCHLSFPNENQFNSHRCHAERNKDIKLFECGECGKLFSQKISLQYHNIYVHGGERKAVCPHCDYKAPDKAKLSIHMRSHSQIRPFVCNICGATFKFRATLKTHVARHTNAGDYVCSICKKAFRTDSMLREHSRIHSSERPFICVLCGMAFKQRKRLRVHERAVHLQDKRYACDICGSTYINNWNLRNHMRTHAHLNVLATYTCSTCATTFRGKIGIGDRIAHIPLRHSQKHPCTYRGLFKFLAKDHQQTSQSFQKFR</sequence>
<keyword evidence="6" id="KW-0539">Nucleus</keyword>
<evidence type="ECO:0000256" key="2">
    <source>
        <dbReference type="ARBA" id="ARBA00022723"/>
    </source>
</evidence>
<reference evidence="9 10" key="1">
    <citation type="submission" date="2024-05" db="EMBL/GenBank/DDBJ databases">
        <authorList>
            <person name="Wallberg A."/>
        </authorList>
    </citation>
    <scope>NUCLEOTIDE SEQUENCE [LARGE SCALE GENOMIC DNA]</scope>
</reference>
<dbReference type="GO" id="GO:0006357">
    <property type="term" value="P:regulation of transcription by RNA polymerase II"/>
    <property type="evidence" value="ECO:0007669"/>
    <property type="project" value="TreeGrafter"/>
</dbReference>
<proteinExistence type="predicted"/>
<feature type="domain" description="C2H2-type" evidence="8">
    <location>
        <begin position="129"/>
        <end position="156"/>
    </location>
</feature>
<feature type="domain" description="C2H2-type" evidence="8">
    <location>
        <begin position="101"/>
        <end position="128"/>
    </location>
</feature>
<dbReference type="EMBL" id="CAXKWB010047144">
    <property type="protein sequence ID" value="CAL4164921.1"/>
    <property type="molecule type" value="Genomic_DNA"/>
</dbReference>
<dbReference type="SMART" id="SM00355">
    <property type="entry name" value="ZnF_C2H2"/>
    <property type="match status" value="7"/>
</dbReference>
<dbReference type="SUPFAM" id="SSF57667">
    <property type="entry name" value="beta-beta-alpha zinc fingers"/>
    <property type="match status" value="4"/>
</dbReference>
<evidence type="ECO:0000256" key="7">
    <source>
        <dbReference type="PROSITE-ProRule" id="PRU00042"/>
    </source>
</evidence>
<organism evidence="9 10">
    <name type="scientific">Meganyctiphanes norvegica</name>
    <name type="common">Northern krill</name>
    <name type="synonym">Thysanopoda norvegica</name>
    <dbReference type="NCBI Taxonomy" id="48144"/>
    <lineage>
        <taxon>Eukaryota</taxon>
        <taxon>Metazoa</taxon>
        <taxon>Ecdysozoa</taxon>
        <taxon>Arthropoda</taxon>
        <taxon>Crustacea</taxon>
        <taxon>Multicrustacea</taxon>
        <taxon>Malacostraca</taxon>
        <taxon>Eumalacostraca</taxon>
        <taxon>Eucarida</taxon>
        <taxon>Euphausiacea</taxon>
        <taxon>Euphausiidae</taxon>
        <taxon>Meganyctiphanes</taxon>
    </lineage>
</organism>
<dbReference type="InterPro" id="IPR013087">
    <property type="entry name" value="Znf_C2H2_type"/>
</dbReference>